<name>A0A1I7W654_HETBA</name>
<dbReference type="Pfam" id="PF07645">
    <property type="entry name" value="EGF_CA"/>
    <property type="match status" value="3"/>
</dbReference>
<feature type="disulfide bond" evidence="5">
    <location>
        <begin position="72"/>
        <end position="89"/>
    </location>
</feature>
<dbReference type="InterPro" id="IPR052235">
    <property type="entry name" value="Nephronectin_domain"/>
</dbReference>
<dbReference type="PANTHER" id="PTHR24050:SF28">
    <property type="entry name" value="UROMODULIN-LIKE"/>
    <property type="match status" value="1"/>
</dbReference>
<dbReference type="PROSITE" id="PS00010">
    <property type="entry name" value="ASX_HYDROXYL"/>
    <property type="match status" value="1"/>
</dbReference>
<evidence type="ECO:0000256" key="3">
    <source>
        <dbReference type="ARBA" id="ARBA00022737"/>
    </source>
</evidence>
<dbReference type="InterPro" id="IPR018097">
    <property type="entry name" value="EGF_Ca-bd_CS"/>
</dbReference>
<dbReference type="PROSITE" id="PS50026">
    <property type="entry name" value="EGF_3"/>
    <property type="match status" value="3"/>
</dbReference>
<dbReference type="InterPro" id="IPR001881">
    <property type="entry name" value="EGF-like_Ca-bd_dom"/>
</dbReference>
<proteinExistence type="predicted"/>
<dbReference type="WBParaSite" id="Hba_00091">
    <property type="protein sequence ID" value="Hba_00091"/>
    <property type="gene ID" value="Hba_00091"/>
</dbReference>
<dbReference type="InterPro" id="IPR009030">
    <property type="entry name" value="Growth_fac_rcpt_cys_sf"/>
</dbReference>
<comment type="caution">
    <text evidence="5">Lacks conserved residue(s) required for the propagation of feature annotation.</text>
</comment>
<keyword evidence="2" id="KW-0732">Signal</keyword>
<dbReference type="AlphaFoldDB" id="A0A1I7W654"/>
<dbReference type="InterPro" id="IPR000742">
    <property type="entry name" value="EGF"/>
</dbReference>
<evidence type="ECO:0000256" key="5">
    <source>
        <dbReference type="PROSITE-ProRule" id="PRU00076"/>
    </source>
</evidence>
<dbReference type="InterPro" id="IPR000152">
    <property type="entry name" value="EGF-type_Asp/Asn_hydroxyl_site"/>
</dbReference>
<keyword evidence="1 5" id="KW-0245">EGF-like domain</keyword>
<dbReference type="SUPFAM" id="SSF57196">
    <property type="entry name" value="EGF/Laminin"/>
    <property type="match status" value="1"/>
</dbReference>
<dbReference type="Proteomes" id="UP000095283">
    <property type="component" value="Unplaced"/>
</dbReference>
<feature type="disulfide bond" evidence="5">
    <location>
        <begin position="225"/>
        <end position="235"/>
    </location>
</feature>
<evidence type="ECO:0000259" key="6">
    <source>
        <dbReference type="PROSITE" id="PS50026"/>
    </source>
</evidence>
<evidence type="ECO:0000313" key="8">
    <source>
        <dbReference type="WBParaSite" id="Hba_00091"/>
    </source>
</evidence>
<dbReference type="SMART" id="SM00181">
    <property type="entry name" value="EGF"/>
    <property type="match status" value="6"/>
</dbReference>
<protein>
    <submittedName>
        <fullName evidence="8">EGF-like domain-containing protein</fullName>
    </submittedName>
</protein>
<keyword evidence="7" id="KW-1185">Reference proteome</keyword>
<dbReference type="PROSITE" id="PS01187">
    <property type="entry name" value="EGF_CA"/>
    <property type="match status" value="1"/>
</dbReference>
<dbReference type="InterPro" id="IPR049883">
    <property type="entry name" value="NOTCH1_EGF-like"/>
</dbReference>
<dbReference type="CDD" id="cd00054">
    <property type="entry name" value="EGF_CA"/>
    <property type="match status" value="2"/>
</dbReference>
<feature type="domain" description="EGF-like" evidence="6">
    <location>
        <begin position="63"/>
        <end position="103"/>
    </location>
</feature>
<reference evidence="8" key="1">
    <citation type="submission" date="2016-11" db="UniProtKB">
        <authorList>
            <consortium name="WormBaseParasite"/>
        </authorList>
    </citation>
    <scope>IDENTIFICATION</scope>
</reference>
<keyword evidence="4 5" id="KW-1015">Disulfide bond</keyword>
<evidence type="ECO:0000256" key="2">
    <source>
        <dbReference type="ARBA" id="ARBA00022729"/>
    </source>
</evidence>
<feature type="domain" description="EGF-like" evidence="6">
    <location>
        <begin position="221"/>
        <end position="262"/>
    </location>
</feature>
<keyword evidence="3" id="KW-0677">Repeat</keyword>
<feature type="domain" description="EGF-like" evidence="6">
    <location>
        <begin position="178"/>
        <end position="218"/>
    </location>
</feature>
<dbReference type="SUPFAM" id="SSF57184">
    <property type="entry name" value="Growth factor receptor domain"/>
    <property type="match status" value="1"/>
</dbReference>
<sequence>MHSLVVYLYCKKEFICRLQKSYPCKSTKCSDPNLMRCSQRGSNPQCVCIPGTTYNKDTKMCDDIDECVNKPCSLNATCVNLSDGNGYYCVCPDGQISKGDKCIVDIHCEKLHSGITIDIKQMSLMINKRCVNIDECFENKYTCPKNCICKDKTPGYDCVCKQGYERPEGANNTVPCTDINECLESNICPDGSICQNTQGSYLCQCLPPLIQHGNFDCAYNTTDGCDSECVSHSHCLKVMNEKSVYNCTCDYGYEGSGNVQCTSMLNNFIIGFLIYLKYIQILMNAIINYCQTRNICPLNSDCIQLKTPRNGRWITCKCNTKGFRFNENTFTCEGIFNLLILCFTIISWKFI</sequence>
<dbReference type="GO" id="GO:0005509">
    <property type="term" value="F:calcium ion binding"/>
    <property type="evidence" value="ECO:0007669"/>
    <property type="project" value="InterPro"/>
</dbReference>
<dbReference type="PROSITE" id="PS01186">
    <property type="entry name" value="EGF_2"/>
    <property type="match status" value="1"/>
</dbReference>
<evidence type="ECO:0000256" key="1">
    <source>
        <dbReference type="ARBA" id="ARBA00022536"/>
    </source>
</evidence>
<evidence type="ECO:0000313" key="7">
    <source>
        <dbReference type="Proteomes" id="UP000095283"/>
    </source>
</evidence>
<evidence type="ECO:0000256" key="4">
    <source>
        <dbReference type="ARBA" id="ARBA00023157"/>
    </source>
</evidence>
<accession>A0A1I7W654</accession>
<dbReference type="SMART" id="SM00179">
    <property type="entry name" value="EGF_CA"/>
    <property type="match status" value="3"/>
</dbReference>
<organism evidence="7 8">
    <name type="scientific">Heterorhabditis bacteriophora</name>
    <name type="common">Entomopathogenic nematode worm</name>
    <dbReference type="NCBI Taxonomy" id="37862"/>
    <lineage>
        <taxon>Eukaryota</taxon>
        <taxon>Metazoa</taxon>
        <taxon>Ecdysozoa</taxon>
        <taxon>Nematoda</taxon>
        <taxon>Chromadorea</taxon>
        <taxon>Rhabditida</taxon>
        <taxon>Rhabditina</taxon>
        <taxon>Rhabditomorpha</taxon>
        <taxon>Strongyloidea</taxon>
        <taxon>Heterorhabditidae</taxon>
        <taxon>Heterorhabditis</taxon>
    </lineage>
</organism>
<dbReference type="Gene3D" id="2.10.25.10">
    <property type="entry name" value="Laminin"/>
    <property type="match status" value="3"/>
</dbReference>
<dbReference type="PANTHER" id="PTHR24050">
    <property type="entry name" value="PA14 DOMAIN-CONTAINING PROTEIN"/>
    <property type="match status" value="1"/>
</dbReference>